<dbReference type="InterPro" id="IPR025938">
    <property type="entry name" value="RRXRR_dom"/>
</dbReference>
<sequence>MRVAILSPTRQRLMRITPSSPREWIKERKAKVVNNDLGVFTVKLVCESSGSQTQPIAMGIDQGNHETIIGVYTTLMKFSVRKLQLLLQYTRRDCHWKFPTQRALYPCQMSGFKMSGGKLSSVFYE</sequence>
<evidence type="ECO:0000259" key="1">
    <source>
        <dbReference type="Pfam" id="PF14239"/>
    </source>
</evidence>
<evidence type="ECO:0000313" key="2">
    <source>
        <dbReference type="EMBL" id="AOY84156.1"/>
    </source>
</evidence>
<organism evidence="2 3">
    <name type="scientific">Moorena producens (strain JHB)</name>
    <dbReference type="NCBI Taxonomy" id="1454205"/>
    <lineage>
        <taxon>Bacteria</taxon>
        <taxon>Bacillati</taxon>
        <taxon>Cyanobacteriota</taxon>
        <taxon>Cyanophyceae</taxon>
        <taxon>Coleofasciculales</taxon>
        <taxon>Coleofasciculaceae</taxon>
        <taxon>Moorena</taxon>
    </lineage>
</organism>
<reference evidence="3" key="1">
    <citation type="submission" date="2016-10" db="EMBL/GenBank/DDBJ databases">
        <title>Comparative genomics uncovers the prolific and rare metabolic potential of the cyanobacterial genus Moorea.</title>
        <authorList>
            <person name="Leao T."/>
            <person name="Castelao G."/>
            <person name="Korobeynikov A."/>
            <person name="Monroe E.A."/>
            <person name="Podell S."/>
            <person name="Glukhov E."/>
            <person name="Allen E."/>
            <person name="Gerwick W.H."/>
            <person name="Gerwick L."/>
        </authorList>
    </citation>
    <scope>NUCLEOTIDE SEQUENCE [LARGE SCALE GENOMIC DNA]</scope>
    <source>
        <strain evidence="3">JHB</strain>
    </source>
</reference>
<dbReference type="Proteomes" id="UP000176944">
    <property type="component" value="Chromosome"/>
</dbReference>
<dbReference type="AlphaFoldDB" id="A0A1D9G910"/>
<evidence type="ECO:0000313" key="3">
    <source>
        <dbReference type="Proteomes" id="UP000176944"/>
    </source>
</evidence>
<feature type="domain" description="RRXRR" evidence="1">
    <location>
        <begin position="3"/>
        <end position="75"/>
    </location>
</feature>
<protein>
    <submittedName>
        <fullName evidence="2">RRXRR domain-containing protein</fullName>
    </submittedName>
</protein>
<name>A0A1D9G910_MOOP1</name>
<dbReference type="EMBL" id="CP017708">
    <property type="protein sequence ID" value="AOY84156.1"/>
    <property type="molecule type" value="Genomic_DNA"/>
</dbReference>
<accession>A0A1D9G910</accession>
<dbReference type="Pfam" id="PF14239">
    <property type="entry name" value="RRXRR"/>
    <property type="match status" value="1"/>
</dbReference>
<gene>
    <name evidence="2" type="ORF">BJP36_33745</name>
</gene>
<proteinExistence type="predicted"/>